<dbReference type="AlphaFoldDB" id="A0A917Q5H7"/>
<gene>
    <name evidence="3" type="ORF">GCM10011322_10590</name>
</gene>
<feature type="compositionally biased region" description="Gly residues" evidence="1">
    <location>
        <begin position="235"/>
        <end position="256"/>
    </location>
</feature>
<organism evidence="3 4">
    <name type="scientific">Salinarimonas ramus</name>
    <dbReference type="NCBI Taxonomy" id="690164"/>
    <lineage>
        <taxon>Bacteria</taxon>
        <taxon>Pseudomonadati</taxon>
        <taxon>Pseudomonadota</taxon>
        <taxon>Alphaproteobacteria</taxon>
        <taxon>Hyphomicrobiales</taxon>
        <taxon>Salinarimonadaceae</taxon>
        <taxon>Salinarimonas</taxon>
    </lineage>
</organism>
<feature type="transmembrane region" description="Helical" evidence="2">
    <location>
        <begin position="139"/>
        <end position="158"/>
    </location>
</feature>
<accession>A0A917Q5H7</accession>
<evidence type="ECO:0000313" key="3">
    <source>
        <dbReference type="EMBL" id="GGK26034.1"/>
    </source>
</evidence>
<sequence>MTEADPRGDHATYVVAVRYETPPVEGLAPGTWSLIEANADERRARDGARLIASFVEAGGGAVAVVHESEGAPPRLVEIYGSRALGEGIASVERTSAETRAAFAAVMSEYWTQVLTTRSAERRQPAKSREARRPVPHGRLVAAAAAAACLLVVVAVVLGSGGPEEPPVTAAIPDEDLAFQRAGGFVMMRPSPGEETSWDGQLLYRTYRVHPDGTRQYVGLRLADGSEPGAPPPPQGAGGGGGGGWGGSGFGASGGGMNHLRAISESFR</sequence>
<feature type="region of interest" description="Disordered" evidence="1">
    <location>
        <begin position="221"/>
        <end position="256"/>
    </location>
</feature>
<keyword evidence="2" id="KW-0472">Membrane</keyword>
<keyword evidence="4" id="KW-1185">Reference proteome</keyword>
<proteinExistence type="predicted"/>
<evidence type="ECO:0000256" key="1">
    <source>
        <dbReference type="SAM" id="MobiDB-lite"/>
    </source>
</evidence>
<name>A0A917Q5H7_9HYPH</name>
<reference evidence="3 4" key="1">
    <citation type="journal article" date="2014" name="Int. J. Syst. Evol. Microbiol.">
        <title>Complete genome sequence of Corynebacterium casei LMG S-19264T (=DSM 44701T), isolated from a smear-ripened cheese.</title>
        <authorList>
            <consortium name="US DOE Joint Genome Institute (JGI-PGF)"/>
            <person name="Walter F."/>
            <person name="Albersmeier A."/>
            <person name="Kalinowski J."/>
            <person name="Ruckert C."/>
        </authorList>
    </citation>
    <scope>NUCLEOTIDE SEQUENCE [LARGE SCALE GENOMIC DNA]</scope>
    <source>
        <strain evidence="3 4">CGMCC 1.9161</strain>
    </source>
</reference>
<dbReference type="EMBL" id="BMMF01000003">
    <property type="protein sequence ID" value="GGK26034.1"/>
    <property type="molecule type" value="Genomic_DNA"/>
</dbReference>
<keyword evidence="2" id="KW-0812">Transmembrane</keyword>
<dbReference type="RefSeq" id="WP_188910377.1">
    <property type="nucleotide sequence ID" value="NZ_BMMF01000003.1"/>
</dbReference>
<evidence type="ECO:0000313" key="4">
    <source>
        <dbReference type="Proteomes" id="UP000600449"/>
    </source>
</evidence>
<keyword evidence="2" id="KW-1133">Transmembrane helix</keyword>
<comment type="caution">
    <text evidence="3">The sequence shown here is derived from an EMBL/GenBank/DDBJ whole genome shotgun (WGS) entry which is preliminary data.</text>
</comment>
<evidence type="ECO:0000256" key="2">
    <source>
        <dbReference type="SAM" id="Phobius"/>
    </source>
</evidence>
<protein>
    <submittedName>
        <fullName evidence="3">Uncharacterized protein</fullName>
    </submittedName>
</protein>
<dbReference type="Proteomes" id="UP000600449">
    <property type="component" value="Unassembled WGS sequence"/>
</dbReference>